<reference evidence="2" key="1">
    <citation type="submission" date="2020-02" db="EMBL/GenBank/DDBJ databases">
        <authorList>
            <person name="Meier V. D."/>
        </authorList>
    </citation>
    <scope>NUCLEOTIDE SEQUENCE</scope>
    <source>
        <strain evidence="2">AVDCRST_MAG30</strain>
    </source>
</reference>
<dbReference type="EMBL" id="CADCVS010000458">
    <property type="protein sequence ID" value="CAA9527596.1"/>
    <property type="molecule type" value="Genomic_DNA"/>
</dbReference>
<feature type="compositionally biased region" description="Basic and acidic residues" evidence="1">
    <location>
        <begin position="262"/>
        <end position="272"/>
    </location>
</feature>
<feature type="compositionally biased region" description="Basic and acidic residues" evidence="1">
    <location>
        <begin position="445"/>
        <end position="464"/>
    </location>
</feature>
<proteinExistence type="predicted"/>
<feature type="compositionally biased region" description="Basic and acidic residues" evidence="1">
    <location>
        <begin position="386"/>
        <end position="397"/>
    </location>
</feature>
<feature type="compositionally biased region" description="Basic residues" evidence="1">
    <location>
        <begin position="173"/>
        <end position="195"/>
    </location>
</feature>
<accession>A0A6J4TN11</accession>
<feature type="compositionally biased region" description="Low complexity" evidence="1">
    <location>
        <begin position="331"/>
        <end position="344"/>
    </location>
</feature>
<feature type="non-terminal residue" evidence="2">
    <location>
        <position position="481"/>
    </location>
</feature>
<feature type="region of interest" description="Disordered" evidence="1">
    <location>
        <begin position="144"/>
        <end position="230"/>
    </location>
</feature>
<protein>
    <submittedName>
        <fullName evidence="2">Uncharacterized protein</fullName>
    </submittedName>
</protein>
<feature type="non-terminal residue" evidence="2">
    <location>
        <position position="1"/>
    </location>
</feature>
<gene>
    <name evidence="2" type="ORF">AVDCRST_MAG30-3498</name>
</gene>
<organism evidence="2">
    <name type="scientific">uncultured Solirubrobacteraceae bacterium</name>
    <dbReference type="NCBI Taxonomy" id="1162706"/>
    <lineage>
        <taxon>Bacteria</taxon>
        <taxon>Bacillati</taxon>
        <taxon>Actinomycetota</taxon>
        <taxon>Thermoleophilia</taxon>
        <taxon>Solirubrobacterales</taxon>
        <taxon>Solirubrobacteraceae</taxon>
        <taxon>environmental samples</taxon>
    </lineage>
</organism>
<feature type="region of interest" description="Disordered" evidence="1">
    <location>
        <begin position="1"/>
        <end position="89"/>
    </location>
</feature>
<evidence type="ECO:0000256" key="1">
    <source>
        <dbReference type="SAM" id="MobiDB-lite"/>
    </source>
</evidence>
<feature type="region of interest" description="Disordered" evidence="1">
    <location>
        <begin position="256"/>
        <end position="481"/>
    </location>
</feature>
<name>A0A6J4TN11_9ACTN</name>
<feature type="compositionally biased region" description="Basic and acidic residues" evidence="1">
    <location>
        <begin position="345"/>
        <end position="354"/>
    </location>
</feature>
<feature type="compositionally biased region" description="Low complexity" evidence="1">
    <location>
        <begin position="307"/>
        <end position="321"/>
    </location>
</feature>
<dbReference type="AlphaFoldDB" id="A0A6J4TN11"/>
<feature type="compositionally biased region" description="Basic residues" evidence="1">
    <location>
        <begin position="366"/>
        <end position="380"/>
    </location>
</feature>
<feature type="compositionally biased region" description="Basic residues" evidence="1">
    <location>
        <begin position="34"/>
        <end position="50"/>
    </location>
</feature>
<feature type="compositionally biased region" description="Low complexity" evidence="1">
    <location>
        <begin position="205"/>
        <end position="214"/>
    </location>
</feature>
<feature type="region of interest" description="Disordered" evidence="1">
    <location>
        <begin position="110"/>
        <end position="129"/>
    </location>
</feature>
<feature type="compositionally biased region" description="Basic residues" evidence="1">
    <location>
        <begin position="146"/>
        <end position="165"/>
    </location>
</feature>
<feature type="compositionally biased region" description="Basic and acidic residues" evidence="1">
    <location>
        <begin position="80"/>
        <end position="89"/>
    </location>
</feature>
<evidence type="ECO:0000313" key="2">
    <source>
        <dbReference type="EMBL" id="CAA9527596.1"/>
    </source>
</evidence>
<sequence>APPPAVPAAPRSGARVLRVPRPPGRAPDDELPVRRRALLRQARGQHRRAGPLRGQLDQHARPAALAARDAGPLRGGPPPLREREQRGELRHPRRLLDAGARLAGLAARRLRPRPPPGRRVGGARGRRARRLLPAAHPLDGGAALRAARRVPRRHGLPRARPRRPPARVVGVRARGRGARRGRAHPRRPHPRAVRRRGPDGAGALARATQAPAGPRARRARGGGRADRARAMEPLRLGAQGLLRAGHHGLVLRAVRRHLPPRQRHDGGDEARARGGGQEAQPEAARHRGLRPRGALGARGDRRPPPRAAVQRGGQQGGAAQHRALRPRRPGGVRPDDAQQGAADVDALRPGRRPADVVGHPGVAHPARARVGRRARPRHRAGPIARARGDRAGDPLRDRRPHARGLPGPLQPAADARAARRRGGRMGAPPARPPRPRLRQPARPAARGDERAREQQQPRGREAHGDLPALLAGADPRAQALV</sequence>
<feature type="compositionally biased region" description="Low complexity" evidence="1">
    <location>
        <begin position="61"/>
        <end position="72"/>
    </location>
</feature>